<dbReference type="InterPro" id="IPR021445">
    <property type="entry name" value="DUF3095"/>
</dbReference>
<dbReference type="eggNOG" id="ENOG502Z8NV">
    <property type="taxonomic scope" value="Bacteria"/>
</dbReference>
<proteinExistence type="predicted"/>
<dbReference type="PATRIC" id="fig|1328313.3.peg.1642"/>
<dbReference type="AlphaFoldDB" id="W7QN80"/>
<dbReference type="OrthoDB" id="5342145at2"/>
<protein>
    <recommendedName>
        <fullName evidence="3">Adenylate cyclase</fullName>
    </recommendedName>
</protein>
<gene>
    <name evidence="1" type="ORF">DS2_08038</name>
</gene>
<organism evidence="1 2">
    <name type="scientific">Catenovulum agarivorans DS-2</name>
    <dbReference type="NCBI Taxonomy" id="1328313"/>
    <lineage>
        <taxon>Bacteria</taxon>
        <taxon>Pseudomonadati</taxon>
        <taxon>Pseudomonadota</taxon>
        <taxon>Gammaproteobacteria</taxon>
        <taxon>Alteromonadales</taxon>
        <taxon>Alteromonadaceae</taxon>
        <taxon>Catenovulum</taxon>
    </lineage>
</organism>
<dbReference type="Pfam" id="PF11294">
    <property type="entry name" value="DUF3095"/>
    <property type="match status" value="1"/>
</dbReference>
<keyword evidence="2" id="KW-1185">Reference proteome</keyword>
<name>W7QN80_9ALTE</name>
<dbReference type="RefSeq" id="WP_035014218.1">
    <property type="nucleotide sequence ID" value="NZ_ARZY01000012.1"/>
</dbReference>
<dbReference type="Proteomes" id="UP000019276">
    <property type="component" value="Unassembled WGS sequence"/>
</dbReference>
<sequence length="396" mass="44519">MQNDLFYQELDQFNLFSEFAEPQHYQPVPNDWFVVITDVVNSTQAIQDGRYRQVNALGVASIVAIMNSIKPLKVPYIFGGDGASVCVPSSVLQQVKQALQATVILAKQQFSLEIRAGVVPVSDIRQLGKDIRVAKFQPKDHFSQAMFDGNGLSAADSLIKQANSQYLIEPVESDSLDNNDLFEGFECRWNEIPSRSKEHIALLVQALPNEQFSSDQIYQIVLMAINGCYGDELAYHPITPKQMSLSSKVADLQNEAKIRSGFVGKLTKYKYIAKLKLLRHVGNYLMKNKVKTDATEWGGYKQRLVENTDFQKFDDMLRMVISGNEEQRVQLENKLKQLQQSGLLAYGIHSAPSALITCMVNDYNHDHVHFLDTTRGGYAMAAKQLKSQLATLKSVE</sequence>
<evidence type="ECO:0008006" key="3">
    <source>
        <dbReference type="Google" id="ProtNLM"/>
    </source>
</evidence>
<dbReference type="STRING" id="1328313.DS2_08038"/>
<evidence type="ECO:0000313" key="1">
    <source>
        <dbReference type="EMBL" id="EWH10407.1"/>
    </source>
</evidence>
<dbReference type="EMBL" id="ARZY01000012">
    <property type="protein sequence ID" value="EWH10407.1"/>
    <property type="molecule type" value="Genomic_DNA"/>
</dbReference>
<accession>W7QN80</accession>
<reference evidence="1 2" key="1">
    <citation type="journal article" date="2014" name="Genome Announc.">
        <title>Draft Genome Sequence of the Agar-Degrading Bacterium Catenovulum sp. Strain DS-2, Isolated from Intestines of Haliotis diversicolor.</title>
        <authorList>
            <person name="Shan D."/>
            <person name="Li X."/>
            <person name="Gu Z."/>
            <person name="Wei G."/>
            <person name="Gao Z."/>
            <person name="Shao Z."/>
        </authorList>
    </citation>
    <scope>NUCLEOTIDE SEQUENCE [LARGE SCALE GENOMIC DNA]</scope>
    <source>
        <strain evidence="1 2">DS-2</strain>
    </source>
</reference>
<evidence type="ECO:0000313" key="2">
    <source>
        <dbReference type="Proteomes" id="UP000019276"/>
    </source>
</evidence>
<comment type="caution">
    <text evidence="1">The sequence shown here is derived from an EMBL/GenBank/DDBJ whole genome shotgun (WGS) entry which is preliminary data.</text>
</comment>